<dbReference type="AlphaFoldDB" id="A0AAV0ZD74"/>
<dbReference type="Pfam" id="PF12776">
    <property type="entry name" value="Myb_DNA-bind_3"/>
    <property type="match status" value="1"/>
</dbReference>
<dbReference type="Proteomes" id="UP001157006">
    <property type="component" value="Chromosome 2"/>
</dbReference>
<evidence type="ECO:0000313" key="3">
    <source>
        <dbReference type="EMBL" id="CAI8596600.1"/>
    </source>
</evidence>
<protein>
    <recommendedName>
        <fullName evidence="2">Myb/SANT-like domain-containing protein</fullName>
    </recommendedName>
</protein>
<feature type="domain" description="Myb/SANT-like" evidence="2">
    <location>
        <begin position="18"/>
        <end position="113"/>
    </location>
</feature>
<evidence type="ECO:0000256" key="1">
    <source>
        <dbReference type="SAM" id="MobiDB-lite"/>
    </source>
</evidence>
<name>A0AAV0ZD74_VICFA</name>
<dbReference type="PANTHER" id="PTHR46929:SF4">
    <property type="entry name" value="MYB_SANT-LIKE DOMAIN-CONTAINING PROTEIN"/>
    <property type="match status" value="1"/>
</dbReference>
<keyword evidence="4" id="KW-1185">Reference proteome</keyword>
<feature type="region of interest" description="Disordered" evidence="1">
    <location>
        <begin position="190"/>
        <end position="227"/>
    </location>
</feature>
<evidence type="ECO:0000313" key="4">
    <source>
        <dbReference type="Proteomes" id="UP001157006"/>
    </source>
</evidence>
<dbReference type="PANTHER" id="PTHR46929">
    <property type="entry name" value="EXPRESSED PROTEIN"/>
    <property type="match status" value="1"/>
</dbReference>
<dbReference type="InterPro" id="IPR024752">
    <property type="entry name" value="Myb/SANT-like_dom"/>
</dbReference>
<reference evidence="3 4" key="1">
    <citation type="submission" date="2023-01" db="EMBL/GenBank/DDBJ databases">
        <authorList>
            <person name="Kreplak J."/>
        </authorList>
    </citation>
    <scope>NUCLEOTIDE SEQUENCE [LARGE SCALE GENOMIC DNA]</scope>
</reference>
<organism evidence="3 4">
    <name type="scientific">Vicia faba</name>
    <name type="common">Broad bean</name>
    <name type="synonym">Faba vulgaris</name>
    <dbReference type="NCBI Taxonomy" id="3906"/>
    <lineage>
        <taxon>Eukaryota</taxon>
        <taxon>Viridiplantae</taxon>
        <taxon>Streptophyta</taxon>
        <taxon>Embryophyta</taxon>
        <taxon>Tracheophyta</taxon>
        <taxon>Spermatophyta</taxon>
        <taxon>Magnoliopsida</taxon>
        <taxon>eudicotyledons</taxon>
        <taxon>Gunneridae</taxon>
        <taxon>Pentapetalae</taxon>
        <taxon>rosids</taxon>
        <taxon>fabids</taxon>
        <taxon>Fabales</taxon>
        <taxon>Fabaceae</taxon>
        <taxon>Papilionoideae</taxon>
        <taxon>50 kb inversion clade</taxon>
        <taxon>NPAAA clade</taxon>
        <taxon>Hologalegina</taxon>
        <taxon>IRL clade</taxon>
        <taxon>Fabeae</taxon>
        <taxon>Vicia</taxon>
    </lineage>
</organism>
<proteinExistence type="predicted"/>
<evidence type="ECO:0000259" key="2">
    <source>
        <dbReference type="Pfam" id="PF12776"/>
    </source>
</evidence>
<dbReference type="EMBL" id="OX451737">
    <property type="protein sequence ID" value="CAI8596600.1"/>
    <property type="molecule type" value="Genomic_DNA"/>
</dbReference>
<feature type="compositionally biased region" description="Basic residues" evidence="1">
    <location>
        <begin position="205"/>
        <end position="219"/>
    </location>
</feature>
<accession>A0AAV0ZD74</accession>
<gene>
    <name evidence="3" type="ORF">VFH_II042560</name>
</gene>
<sequence>MAPNNNLSNNNGNCETLSWTRVVDDALVDAFMHEHEKGNKINGIFTTISYENIAVELSTLFGKEVDKTQIENRWKTLEKNFMEYYDIFKGGMNGFSWNSTTQLWDAESKVWNALIESKPKALKWKNIPFPNYKKMMILYGYESDTLEETRKQISSINKEDIVESIEEIDMRVARNEMTLESFNVVHDFSEPETQLPDHSPITNGSKRKKLKVVRNRQRGKLLSSKNQ</sequence>